<name>A0A6B1FC85_9SYNE</name>
<dbReference type="EMBL" id="VYDO01000251">
    <property type="protein sequence ID" value="MYG38864.1"/>
    <property type="molecule type" value="Genomic_DNA"/>
</dbReference>
<evidence type="ECO:0008006" key="3">
    <source>
        <dbReference type="Google" id="ProtNLM"/>
    </source>
</evidence>
<proteinExistence type="predicted"/>
<organism evidence="2">
    <name type="scientific">Synechococcus sp. SB0676_bin_10</name>
    <dbReference type="NCBI Taxonomy" id="2604869"/>
    <lineage>
        <taxon>Bacteria</taxon>
        <taxon>Bacillati</taxon>
        <taxon>Cyanobacteriota</taxon>
        <taxon>Cyanophyceae</taxon>
        <taxon>Synechococcales</taxon>
        <taxon>Synechococcaceae</taxon>
        <taxon>Synechococcus</taxon>
    </lineage>
</organism>
<evidence type="ECO:0000313" key="2">
    <source>
        <dbReference type="EMBL" id="MYG38864.1"/>
    </source>
</evidence>
<accession>A0A6B1FC85</accession>
<feature type="region of interest" description="Disordered" evidence="1">
    <location>
        <begin position="1"/>
        <end position="21"/>
    </location>
</feature>
<evidence type="ECO:0000256" key="1">
    <source>
        <dbReference type="SAM" id="MobiDB-lite"/>
    </source>
</evidence>
<protein>
    <recommendedName>
        <fullName evidence="3">LytR family transcriptional regulator</fullName>
    </recommendedName>
</protein>
<sequence length="248" mass="26332">MTLDPPPPSPQFPPAPPRPPVLVAAAQGEEATAALQATDPRTSNTGVGPWAELGSGARQLSGAQVQTYLHASGPTPGAAWQLERQRRLLGAMVHHLDSEALRRRWPRLAQDLLDASRTNLSQGELFSVLAMLQAQPLRLVVEPLSPEVGAQTHFWPRSRPVPDGTVLVEGPLRAAMAFEQQLEARGTNAAVAPTPPDGVTLSRTRLLAWGAELPASVTGLLGAAGRRRQDAPLADAAITVRLGADWNP</sequence>
<dbReference type="Gene3D" id="3.40.630.190">
    <property type="entry name" value="LCP protein"/>
    <property type="match status" value="1"/>
</dbReference>
<comment type="caution">
    <text evidence="2">The sequence shown here is derived from an EMBL/GenBank/DDBJ whole genome shotgun (WGS) entry which is preliminary data.</text>
</comment>
<gene>
    <name evidence="2" type="ORF">F4162_07870</name>
</gene>
<reference evidence="2" key="1">
    <citation type="submission" date="2019-09" db="EMBL/GenBank/DDBJ databases">
        <title>Characterisation of the sponge microbiome using genome-centric metagenomics.</title>
        <authorList>
            <person name="Engelberts J.P."/>
            <person name="Robbins S.J."/>
            <person name="De Goeij J.M."/>
            <person name="Aranda M."/>
            <person name="Bell S.C."/>
            <person name="Webster N.S."/>
        </authorList>
    </citation>
    <scope>NUCLEOTIDE SEQUENCE</scope>
    <source>
        <strain evidence="2">SB0676_bin_10</strain>
    </source>
</reference>
<dbReference type="AlphaFoldDB" id="A0A6B1FC85"/>
<feature type="compositionally biased region" description="Pro residues" evidence="1">
    <location>
        <begin position="1"/>
        <end position="20"/>
    </location>
</feature>